<dbReference type="AlphaFoldDB" id="A0A858STY3"/>
<protein>
    <submittedName>
        <fullName evidence="2">Uncharacterized protein</fullName>
    </submittedName>
</protein>
<evidence type="ECO:0000256" key="1">
    <source>
        <dbReference type="SAM" id="Phobius"/>
    </source>
</evidence>
<keyword evidence="1" id="KW-0812">Transmembrane</keyword>
<sequence length="125" mass="14106">MNEAEIILTGLRAWLIFGALVAAVFLTFGMDRIDEDAQGAYVFRPLLIPGVMVIWPLVLWRWYVYESGREVWQRRYDPPRRSHLAAGFILPAGIALIILAGLTVRQTWPADIAPERLSSPAEVSQ</sequence>
<organism evidence="2 3">
    <name type="scientific">Roseobacter ponti</name>
    <dbReference type="NCBI Taxonomy" id="1891787"/>
    <lineage>
        <taxon>Bacteria</taxon>
        <taxon>Pseudomonadati</taxon>
        <taxon>Pseudomonadota</taxon>
        <taxon>Alphaproteobacteria</taxon>
        <taxon>Rhodobacterales</taxon>
        <taxon>Roseobacteraceae</taxon>
        <taxon>Roseobacter</taxon>
    </lineage>
</organism>
<gene>
    <name evidence="2" type="ORF">G3256_11650</name>
</gene>
<proteinExistence type="predicted"/>
<evidence type="ECO:0000313" key="2">
    <source>
        <dbReference type="EMBL" id="QJF51770.1"/>
    </source>
</evidence>
<feature type="transmembrane region" description="Helical" evidence="1">
    <location>
        <begin position="83"/>
        <end position="104"/>
    </location>
</feature>
<keyword evidence="1" id="KW-1133">Transmembrane helix</keyword>
<evidence type="ECO:0000313" key="3">
    <source>
        <dbReference type="Proteomes" id="UP000503308"/>
    </source>
</evidence>
<dbReference type="KEGG" id="rpon:G3256_11650"/>
<dbReference type="RefSeq" id="WP_169640987.1">
    <property type="nucleotide sequence ID" value="NZ_CP048788.1"/>
</dbReference>
<accession>A0A858STY3</accession>
<dbReference type="Proteomes" id="UP000503308">
    <property type="component" value="Chromosome"/>
</dbReference>
<reference evidence="2 3" key="1">
    <citation type="submission" date="2020-02" db="EMBL/GenBank/DDBJ databases">
        <title>Genome sequence of Roseobacter ponti.</title>
        <authorList>
            <person name="Hollensteiner J."/>
            <person name="Schneider D."/>
            <person name="Poehlein A."/>
            <person name="Daniel R."/>
        </authorList>
    </citation>
    <scope>NUCLEOTIDE SEQUENCE [LARGE SCALE GENOMIC DNA]</scope>
    <source>
        <strain evidence="2 3">DSM 106830</strain>
    </source>
</reference>
<name>A0A858STY3_9RHOB</name>
<keyword evidence="3" id="KW-1185">Reference proteome</keyword>
<feature type="transmembrane region" description="Helical" evidence="1">
    <location>
        <begin position="6"/>
        <end position="29"/>
    </location>
</feature>
<dbReference type="EMBL" id="CP048788">
    <property type="protein sequence ID" value="QJF51770.1"/>
    <property type="molecule type" value="Genomic_DNA"/>
</dbReference>
<feature type="transmembrane region" description="Helical" evidence="1">
    <location>
        <begin position="41"/>
        <end position="63"/>
    </location>
</feature>
<keyword evidence="1" id="KW-0472">Membrane</keyword>